<evidence type="ECO:0000256" key="1">
    <source>
        <dbReference type="SAM" id="Phobius"/>
    </source>
</evidence>
<organism evidence="3 4">
    <name type="scientific">Slackia piriformis YIT 12062</name>
    <dbReference type="NCBI Taxonomy" id="742818"/>
    <lineage>
        <taxon>Bacteria</taxon>
        <taxon>Bacillati</taxon>
        <taxon>Actinomycetota</taxon>
        <taxon>Coriobacteriia</taxon>
        <taxon>Eggerthellales</taxon>
        <taxon>Eggerthellaceae</taxon>
        <taxon>Slackia</taxon>
    </lineage>
</organism>
<keyword evidence="1" id="KW-0812">Transmembrane</keyword>
<sequence length="344" mass="38461">MEKHHVEPINLVSVAIVAHNEEACIKDIIGDILSQDFPHDRMELLFIDSASTDFTKLAMTEFAQSDDACEFSRVIVLDNDKKILPAGCNVAFAHFSGDAFVRIDAHARIPSDFIHRNVEILQEGEDVCAGPRPTMAFPETGWTNTLLVAEDSAFGSSVADYRFRSEKLYVSAAFHAMMRREVIEAVGLYDERLVRTEDNDYFYRIRMAGYKIRFDGRIFSQQHARASLRRVAKQKYGNGYWVGRTLFIQPKCLKAYHFAPFVFVLGILALVIAGFAASWIPFLACGAAYLLICVALAIRAAVQSPKRCIAFAALPVVFFTIHITYGAGTCVGIARGLFDRLRGR</sequence>
<reference evidence="3 4" key="1">
    <citation type="submission" date="2012-08" db="EMBL/GenBank/DDBJ databases">
        <title>The Genome Sequence of Slackia piriformis YIT 12062.</title>
        <authorList>
            <consortium name="The Broad Institute Genome Sequencing Platform"/>
            <person name="Earl A."/>
            <person name="Ward D."/>
            <person name="Feldgarden M."/>
            <person name="Gevers D."/>
            <person name="Morotomi M."/>
            <person name="Walker B."/>
            <person name="Young S.K."/>
            <person name="Zeng Q."/>
            <person name="Gargeya S."/>
            <person name="Fitzgerald M."/>
            <person name="Haas B."/>
            <person name="Abouelleil A."/>
            <person name="Alvarado L."/>
            <person name="Arachchi H.M."/>
            <person name="Berlin A.M."/>
            <person name="Chapman S.B."/>
            <person name="Goldberg J."/>
            <person name="Griggs A."/>
            <person name="Gujja S."/>
            <person name="Hansen M."/>
            <person name="Howarth C."/>
            <person name="Imamovic A."/>
            <person name="Larimer J."/>
            <person name="McCowen C."/>
            <person name="Montmayeur A."/>
            <person name="Murphy C."/>
            <person name="Neiman D."/>
            <person name="Pearson M."/>
            <person name="Priest M."/>
            <person name="Roberts A."/>
            <person name="Saif S."/>
            <person name="Shea T."/>
            <person name="Sisk P."/>
            <person name="Sykes S."/>
            <person name="Wortman J."/>
            <person name="Nusbaum C."/>
            <person name="Birren B."/>
        </authorList>
    </citation>
    <scope>NUCLEOTIDE SEQUENCE [LARGE SCALE GENOMIC DNA]</scope>
    <source>
        <strain evidence="3 4">YIT 12062</strain>
    </source>
</reference>
<accession>K0YV90</accession>
<gene>
    <name evidence="3" type="ORF">HMPREF9451_00909</name>
</gene>
<dbReference type="InterPro" id="IPR029044">
    <property type="entry name" value="Nucleotide-diphossugar_trans"/>
</dbReference>
<dbReference type="SUPFAM" id="SSF53448">
    <property type="entry name" value="Nucleotide-diphospho-sugar transferases"/>
    <property type="match status" value="1"/>
</dbReference>
<dbReference type="Gene3D" id="3.90.550.10">
    <property type="entry name" value="Spore Coat Polysaccharide Biosynthesis Protein SpsA, Chain A"/>
    <property type="match status" value="1"/>
</dbReference>
<proteinExistence type="predicted"/>
<name>K0YV90_9ACTN</name>
<keyword evidence="4" id="KW-1185">Reference proteome</keyword>
<dbReference type="AlphaFoldDB" id="K0YV90"/>
<feature type="transmembrane region" description="Helical" evidence="1">
    <location>
        <begin position="279"/>
        <end position="302"/>
    </location>
</feature>
<dbReference type="PANTHER" id="PTHR22916">
    <property type="entry name" value="GLYCOSYLTRANSFERASE"/>
    <property type="match status" value="1"/>
</dbReference>
<feature type="transmembrane region" description="Helical" evidence="1">
    <location>
        <begin position="255"/>
        <end position="273"/>
    </location>
</feature>
<dbReference type="CDD" id="cd02525">
    <property type="entry name" value="Succinoglycan_BP_ExoA"/>
    <property type="match status" value="1"/>
</dbReference>
<keyword evidence="1" id="KW-0472">Membrane</keyword>
<dbReference type="EMBL" id="ADMD01000007">
    <property type="protein sequence ID" value="EJZ83404.1"/>
    <property type="molecule type" value="Genomic_DNA"/>
</dbReference>
<dbReference type="HOGENOM" id="CLU_025996_19_0_11"/>
<evidence type="ECO:0000259" key="2">
    <source>
        <dbReference type="Pfam" id="PF00535"/>
    </source>
</evidence>
<dbReference type="Pfam" id="PF00535">
    <property type="entry name" value="Glycos_transf_2"/>
    <property type="match status" value="1"/>
</dbReference>
<dbReference type="PATRIC" id="fig|742818.3.peg.961"/>
<feature type="domain" description="Glycosyltransferase 2-like" evidence="2">
    <location>
        <begin position="13"/>
        <end position="186"/>
    </location>
</feature>
<dbReference type="InterPro" id="IPR001173">
    <property type="entry name" value="Glyco_trans_2-like"/>
</dbReference>
<dbReference type="RefSeq" id="WP_009139123.1">
    <property type="nucleotide sequence ID" value="NZ_JH815198.1"/>
</dbReference>
<evidence type="ECO:0000313" key="3">
    <source>
        <dbReference type="EMBL" id="EJZ83404.1"/>
    </source>
</evidence>
<dbReference type="Proteomes" id="UP000006069">
    <property type="component" value="Unassembled WGS sequence"/>
</dbReference>
<dbReference type="eggNOG" id="COG1215">
    <property type="taxonomic scope" value="Bacteria"/>
</dbReference>
<dbReference type="PANTHER" id="PTHR22916:SF71">
    <property type="entry name" value="GLYCOSYL TRANSFERASE"/>
    <property type="match status" value="1"/>
</dbReference>
<protein>
    <recommendedName>
        <fullName evidence="2">Glycosyltransferase 2-like domain-containing protein</fullName>
    </recommendedName>
</protein>
<feature type="transmembrane region" description="Helical" evidence="1">
    <location>
        <begin position="309"/>
        <end position="334"/>
    </location>
</feature>
<evidence type="ECO:0000313" key="4">
    <source>
        <dbReference type="Proteomes" id="UP000006069"/>
    </source>
</evidence>
<dbReference type="InParanoid" id="K0YV90"/>
<comment type="caution">
    <text evidence="3">The sequence shown here is derived from an EMBL/GenBank/DDBJ whole genome shotgun (WGS) entry which is preliminary data.</text>
</comment>
<keyword evidence="1" id="KW-1133">Transmembrane helix</keyword>